<accession>A0AAV9PVK1</accession>
<keyword evidence="1" id="KW-0175">Coiled coil</keyword>
<evidence type="ECO:0000256" key="1">
    <source>
        <dbReference type="SAM" id="Coils"/>
    </source>
</evidence>
<keyword evidence="3" id="KW-1185">Reference proteome</keyword>
<proteinExistence type="predicted"/>
<name>A0AAV9PVK1_9PEZI</name>
<evidence type="ECO:0000313" key="3">
    <source>
        <dbReference type="Proteomes" id="UP001345827"/>
    </source>
</evidence>
<feature type="coiled-coil region" evidence="1">
    <location>
        <begin position="249"/>
        <end position="279"/>
    </location>
</feature>
<dbReference type="Proteomes" id="UP001345827">
    <property type="component" value="Unassembled WGS sequence"/>
</dbReference>
<organism evidence="2 3">
    <name type="scientific">Vermiconidia calcicola</name>
    <dbReference type="NCBI Taxonomy" id="1690605"/>
    <lineage>
        <taxon>Eukaryota</taxon>
        <taxon>Fungi</taxon>
        <taxon>Dikarya</taxon>
        <taxon>Ascomycota</taxon>
        <taxon>Pezizomycotina</taxon>
        <taxon>Dothideomycetes</taxon>
        <taxon>Dothideomycetidae</taxon>
        <taxon>Mycosphaerellales</taxon>
        <taxon>Extremaceae</taxon>
        <taxon>Vermiconidia</taxon>
    </lineage>
</organism>
<evidence type="ECO:0000313" key="2">
    <source>
        <dbReference type="EMBL" id="KAK5529520.1"/>
    </source>
</evidence>
<comment type="caution">
    <text evidence="2">The sequence shown here is derived from an EMBL/GenBank/DDBJ whole genome shotgun (WGS) entry which is preliminary data.</text>
</comment>
<dbReference type="EMBL" id="JAXLQG010000022">
    <property type="protein sequence ID" value="KAK5529520.1"/>
    <property type="molecule type" value="Genomic_DNA"/>
</dbReference>
<reference evidence="2 3" key="1">
    <citation type="submission" date="2023-06" db="EMBL/GenBank/DDBJ databases">
        <title>Black Yeasts Isolated from many extreme environments.</title>
        <authorList>
            <person name="Coleine C."/>
            <person name="Stajich J.E."/>
            <person name="Selbmann L."/>
        </authorList>
    </citation>
    <scope>NUCLEOTIDE SEQUENCE [LARGE SCALE GENOMIC DNA]</scope>
    <source>
        <strain evidence="2 3">CCFEE 5887</strain>
    </source>
</reference>
<gene>
    <name evidence="2" type="ORF">LTR25_009769</name>
</gene>
<sequence length="567" mass="63940">MADNDAPGPDPIPELLARLDQLIEESTRPLSEAAAEFEAFKVKLAEFVPFLSLDTCETIGSLAIEIPGFQALVAADTTQLTAFTNELRSFMEDASKEIDVYKKARADLQFKQEQLATEASVSKNALETQKNALETDFDNKMKDVERTRQQLQAQLDAFIKASTLLDEKEKMNNALVKEMKSSLDAKQDALNKAVAKINELELVQRYLGSDDDQKARAMQDAATEARKEEHIRTLKEAEAGWDKRLQDFLKDTNATAQKLREENKELANKAAQHKQLLEIKDGECRALRKRVETFDSEIIAVKREAVANAELRVTEVQIQYASILEEEKKSGKEALKKITSVTAFLEEEKKSGKEALTTITNVTSVLQGLPQKFLEKVAKDLQRDHLSVSREYTKEFGDKFVGLLRPILADLKDNVKKLGADVAHLDNTDEGIAQNIATLTGQWNKTVDWAHEYIKELADHVTAADNDLTEAIKAVTAVQTDLSSDKKDLEGYRASLTDKERQLSVQIEQQQRDLQQKERQLNVQIEQQQQNLVQKDKKIEELLEQVSLQAGIKQLRDEHEKVVNVLN</sequence>
<feature type="coiled-coil region" evidence="1">
    <location>
        <begin position="493"/>
        <end position="545"/>
    </location>
</feature>
<feature type="coiled-coil region" evidence="1">
    <location>
        <begin position="91"/>
        <end position="203"/>
    </location>
</feature>
<dbReference type="AlphaFoldDB" id="A0AAV9PVK1"/>
<protein>
    <submittedName>
        <fullName evidence="2">Uncharacterized protein</fullName>
    </submittedName>
</protein>